<protein>
    <submittedName>
        <fullName evidence="1">Uncharacterized protein</fullName>
    </submittedName>
</protein>
<sequence>MTNFLPCNGTCQDNFFPLAQYLPATHPQNSVKKIPAIRNCRSGDLHCSSPPICLAEALGEEEEEEEEGVYVLHMYLSISGRYVELSKREEIVERVRRIVAI</sequence>
<dbReference type="KEGG" id="ssl:SS1G_13875"/>
<dbReference type="Proteomes" id="UP000001312">
    <property type="component" value="Unassembled WGS sequence"/>
</dbReference>
<dbReference type="GeneID" id="5481292"/>
<dbReference type="InParanoid" id="A7F8E4"/>
<name>A7F8E4_SCLS1</name>
<organism evidence="1 2">
    <name type="scientific">Sclerotinia sclerotiorum (strain ATCC 18683 / 1980 / Ss-1)</name>
    <name type="common">White mold</name>
    <name type="synonym">Whetzelinia sclerotiorum</name>
    <dbReference type="NCBI Taxonomy" id="665079"/>
    <lineage>
        <taxon>Eukaryota</taxon>
        <taxon>Fungi</taxon>
        <taxon>Dikarya</taxon>
        <taxon>Ascomycota</taxon>
        <taxon>Pezizomycotina</taxon>
        <taxon>Leotiomycetes</taxon>
        <taxon>Helotiales</taxon>
        <taxon>Sclerotiniaceae</taxon>
        <taxon>Sclerotinia</taxon>
    </lineage>
</organism>
<proteinExistence type="predicted"/>
<evidence type="ECO:0000313" key="1">
    <source>
        <dbReference type="EMBL" id="EDN99015.1"/>
    </source>
</evidence>
<dbReference type="AlphaFoldDB" id="A7F8E4"/>
<reference evidence="2" key="1">
    <citation type="journal article" date="2011" name="PLoS Genet.">
        <title>Genomic analysis of the necrotrophic fungal pathogens Sclerotinia sclerotiorum and Botrytis cinerea.</title>
        <authorList>
            <person name="Amselem J."/>
            <person name="Cuomo C.A."/>
            <person name="van Kan J.A."/>
            <person name="Viaud M."/>
            <person name="Benito E.P."/>
            <person name="Couloux A."/>
            <person name="Coutinho P.M."/>
            <person name="de Vries R.P."/>
            <person name="Dyer P.S."/>
            <person name="Fillinger S."/>
            <person name="Fournier E."/>
            <person name="Gout L."/>
            <person name="Hahn M."/>
            <person name="Kohn L."/>
            <person name="Lapalu N."/>
            <person name="Plummer K.M."/>
            <person name="Pradier J.M."/>
            <person name="Quevillon E."/>
            <person name="Sharon A."/>
            <person name="Simon A."/>
            <person name="ten Have A."/>
            <person name="Tudzynski B."/>
            <person name="Tudzynski P."/>
            <person name="Wincker P."/>
            <person name="Andrew M."/>
            <person name="Anthouard V."/>
            <person name="Beever R.E."/>
            <person name="Beffa R."/>
            <person name="Benoit I."/>
            <person name="Bouzid O."/>
            <person name="Brault B."/>
            <person name="Chen Z."/>
            <person name="Choquer M."/>
            <person name="Collemare J."/>
            <person name="Cotton P."/>
            <person name="Danchin E.G."/>
            <person name="Da Silva C."/>
            <person name="Gautier A."/>
            <person name="Giraud C."/>
            <person name="Giraud T."/>
            <person name="Gonzalez C."/>
            <person name="Grossetete S."/>
            <person name="Guldener U."/>
            <person name="Henrissat B."/>
            <person name="Howlett B.J."/>
            <person name="Kodira C."/>
            <person name="Kretschmer M."/>
            <person name="Lappartient A."/>
            <person name="Leroch M."/>
            <person name="Levis C."/>
            <person name="Mauceli E."/>
            <person name="Neuveglise C."/>
            <person name="Oeser B."/>
            <person name="Pearson M."/>
            <person name="Poulain J."/>
            <person name="Poussereau N."/>
            <person name="Quesneville H."/>
            <person name="Rascle C."/>
            <person name="Schumacher J."/>
            <person name="Segurens B."/>
            <person name="Sexton A."/>
            <person name="Silva E."/>
            <person name="Sirven C."/>
            <person name="Soanes D.M."/>
            <person name="Talbot N.J."/>
            <person name="Templeton M."/>
            <person name="Yandava C."/>
            <person name="Yarden O."/>
            <person name="Zeng Q."/>
            <person name="Rollins J.A."/>
            <person name="Lebrun M.H."/>
            <person name="Dickman M."/>
        </authorList>
    </citation>
    <scope>NUCLEOTIDE SEQUENCE [LARGE SCALE GENOMIC DNA]</scope>
    <source>
        <strain evidence="2">ATCC 18683 / 1980 / Ss-1</strain>
    </source>
</reference>
<accession>A7F8E4</accession>
<keyword evidence="2" id="KW-1185">Reference proteome</keyword>
<gene>
    <name evidence="1" type="ORF">SS1G_13875</name>
</gene>
<dbReference type="HOGENOM" id="CLU_2293395_0_0_1"/>
<dbReference type="EMBL" id="CH476647">
    <property type="protein sequence ID" value="EDN99015.1"/>
    <property type="molecule type" value="Genomic_DNA"/>
</dbReference>
<dbReference type="RefSeq" id="XP_001585306.1">
    <property type="nucleotide sequence ID" value="XM_001585256.1"/>
</dbReference>
<evidence type="ECO:0000313" key="2">
    <source>
        <dbReference type="Proteomes" id="UP000001312"/>
    </source>
</evidence>